<accession>A0A3S0VG77</accession>
<dbReference type="Pfam" id="PF13377">
    <property type="entry name" value="Peripla_BP_3"/>
    <property type="match status" value="1"/>
</dbReference>
<comment type="caution">
    <text evidence="5">The sequence shown here is derived from an EMBL/GenBank/DDBJ whole genome shotgun (WGS) entry which is preliminary data.</text>
</comment>
<evidence type="ECO:0000256" key="3">
    <source>
        <dbReference type="ARBA" id="ARBA00023163"/>
    </source>
</evidence>
<feature type="domain" description="HTH lacI-type" evidence="4">
    <location>
        <begin position="7"/>
        <end position="61"/>
    </location>
</feature>
<dbReference type="GO" id="GO:0003700">
    <property type="term" value="F:DNA-binding transcription factor activity"/>
    <property type="evidence" value="ECO:0007669"/>
    <property type="project" value="TreeGrafter"/>
</dbReference>
<dbReference type="PANTHER" id="PTHR30146">
    <property type="entry name" value="LACI-RELATED TRANSCRIPTIONAL REPRESSOR"/>
    <property type="match status" value="1"/>
</dbReference>
<dbReference type="CDD" id="cd01392">
    <property type="entry name" value="HTH_LacI"/>
    <property type="match status" value="1"/>
</dbReference>
<proteinExistence type="predicted"/>
<evidence type="ECO:0000256" key="2">
    <source>
        <dbReference type="ARBA" id="ARBA00023125"/>
    </source>
</evidence>
<keyword evidence="3" id="KW-0804">Transcription</keyword>
<name>A0A3S0VG77_9MICO</name>
<dbReference type="PROSITE" id="PS00356">
    <property type="entry name" value="HTH_LACI_1"/>
    <property type="match status" value="1"/>
</dbReference>
<dbReference type="AlphaFoldDB" id="A0A3S0VG77"/>
<organism evidence="5 6">
    <name type="scientific">Labedella endophytica</name>
    <dbReference type="NCBI Taxonomy" id="1523160"/>
    <lineage>
        <taxon>Bacteria</taxon>
        <taxon>Bacillati</taxon>
        <taxon>Actinomycetota</taxon>
        <taxon>Actinomycetes</taxon>
        <taxon>Micrococcales</taxon>
        <taxon>Microbacteriaceae</taxon>
        <taxon>Labedella</taxon>
    </lineage>
</organism>
<protein>
    <submittedName>
        <fullName evidence="5">LacI family DNA-binding transcriptional regulator</fullName>
    </submittedName>
</protein>
<keyword evidence="2 5" id="KW-0238">DNA-binding</keyword>
<dbReference type="OrthoDB" id="3227375at2"/>
<dbReference type="PROSITE" id="PS50932">
    <property type="entry name" value="HTH_LACI_2"/>
    <property type="match status" value="1"/>
</dbReference>
<sequence length="345" mass="36624">MTDASRVTLADVAAAAGVSTPTVSKVLRGATDVSASTRDRVTAIARELGYERSPGARPPGRFTDGSPRLVDLVVSVVEGSWANGILTGVEEAATDADHDVVMTIARPGRDWVARLLRRPSSGAIVVLVDATSTQLSALRAAGIPVVLLDPMSPPPQGVASVGVTNWEGGRLAADHLIDRGHTRFGLIGGERNHLYSRARLDGFRSALAARDIAVDEAFVGAAGWDRDEARDLAVELLSRPDRPTAIFAASDMMAIGVYDAARHLGLRVPDDLSVVGFDDIPEASWATPGLTTVRQPLHEMGASALRMLLRLGERRALDVRTDDGPRIDLATRLVIRDSTSDVPTP</sequence>
<evidence type="ECO:0000313" key="6">
    <source>
        <dbReference type="Proteomes" id="UP000274909"/>
    </source>
</evidence>
<dbReference type="RefSeq" id="WP_127047998.1">
    <property type="nucleotide sequence ID" value="NZ_RZGZ01000002.1"/>
</dbReference>
<evidence type="ECO:0000259" key="4">
    <source>
        <dbReference type="PROSITE" id="PS50932"/>
    </source>
</evidence>
<dbReference type="InterPro" id="IPR000843">
    <property type="entry name" value="HTH_LacI"/>
</dbReference>
<dbReference type="Pfam" id="PF00356">
    <property type="entry name" value="LacI"/>
    <property type="match status" value="1"/>
</dbReference>
<keyword evidence="6" id="KW-1185">Reference proteome</keyword>
<gene>
    <name evidence="5" type="ORF">ELQ94_05460</name>
</gene>
<evidence type="ECO:0000256" key="1">
    <source>
        <dbReference type="ARBA" id="ARBA00023015"/>
    </source>
</evidence>
<evidence type="ECO:0000313" key="5">
    <source>
        <dbReference type="EMBL" id="RUR00983.1"/>
    </source>
</evidence>
<dbReference type="SMART" id="SM00354">
    <property type="entry name" value="HTH_LACI"/>
    <property type="match status" value="1"/>
</dbReference>
<dbReference type="PANTHER" id="PTHR30146:SF153">
    <property type="entry name" value="LACTOSE OPERON REPRESSOR"/>
    <property type="match status" value="1"/>
</dbReference>
<keyword evidence="1" id="KW-0805">Transcription regulation</keyword>
<dbReference type="GO" id="GO:0000976">
    <property type="term" value="F:transcription cis-regulatory region binding"/>
    <property type="evidence" value="ECO:0007669"/>
    <property type="project" value="TreeGrafter"/>
</dbReference>
<dbReference type="EMBL" id="RZGZ01000002">
    <property type="protein sequence ID" value="RUR00983.1"/>
    <property type="molecule type" value="Genomic_DNA"/>
</dbReference>
<reference evidence="5 6" key="1">
    <citation type="submission" date="2018-12" db="EMBL/GenBank/DDBJ databases">
        <authorList>
            <person name="Li F."/>
        </authorList>
    </citation>
    <scope>NUCLEOTIDE SEQUENCE [LARGE SCALE GENOMIC DNA]</scope>
    <source>
        <strain evidence="5 6">EGI 6500705</strain>
    </source>
</reference>
<dbReference type="InterPro" id="IPR046335">
    <property type="entry name" value="LacI/GalR-like_sensor"/>
</dbReference>
<dbReference type="SUPFAM" id="SSF47413">
    <property type="entry name" value="lambda repressor-like DNA-binding domains"/>
    <property type="match status" value="1"/>
</dbReference>
<dbReference type="SUPFAM" id="SSF53822">
    <property type="entry name" value="Periplasmic binding protein-like I"/>
    <property type="match status" value="1"/>
</dbReference>
<dbReference type="Proteomes" id="UP000274909">
    <property type="component" value="Unassembled WGS sequence"/>
</dbReference>
<dbReference type="Gene3D" id="3.40.50.2300">
    <property type="match status" value="2"/>
</dbReference>
<dbReference type="InterPro" id="IPR010982">
    <property type="entry name" value="Lambda_DNA-bd_dom_sf"/>
</dbReference>
<dbReference type="Gene3D" id="1.10.260.40">
    <property type="entry name" value="lambda repressor-like DNA-binding domains"/>
    <property type="match status" value="1"/>
</dbReference>
<dbReference type="InterPro" id="IPR028082">
    <property type="entry name" value="Peripla_BP_I"/>
</dbReference>